<dbReference type="Gene3D" id="3.30.56.10">
    <property type="match status" value="2"/>
</dbReference>
<name>A0A0G0Y754_9BACT</name>
<dbReference type="GO" id="GO:0005524">
    <property type="term" value="F:ATP binding"/>
    <property type="evidence" value="ECO:0007669"/>
    <property type="project" value="UniProtKB-UniRule"/>
</dbReference>
<dbReference type="SUPFAM" id="SSF46955">
    <property type="entry name" value="Putative DNA-binding domain"/>
    <property type="match status" value="2"/>
</dbReference>
<dbReference type="PANTHER" id="PTHR10947">
    <property type="entry name" value="PHENYLALANYL-TRNA SYNTHETASE BETA CHAIN AND LEUCINE-RICH REPEAT-CONTAINING PROTEIN 47"/>
    <property type="match status" value="1"/>
</dbReference>
<dbReference type="HAMAP" id="MF_00283">
    <property type="entry name" value="Phe_tRNA_synth_beta1"/>
    <property type="match status" value="1"/>
</dbReference>
<evidence type="ECO:0000256" key="7">
    <source>
        <dbReference type="ARBA" id="ARBA00022842"/>
    </source>
</evidence>
<feature type="binding site" evidence="11">
    <location>
        <position position="342"/>
    </location>
    <ligand>
        <name>Mg(2+)</name>
        <dbReference type="ChEBI" id="CHEBI:18420"/>
        <note>shared with alpha subunit</note>
    </ligand>
</feature>
<keyword evidence="11" id="KW-0963">Cytoplasm</keyword>
<dbReference type="SUPFAM" id="SSF55681">
    <property type="entry name" value="Class II aaRS and biotin synthetases"/>
    <property type="match status" value="1"/>
</dbReference>
<dbReference type="PATRIC" id="fig|1618356.3.peg.389"/>
<feature type="binding site" evidence="11">
    <location>
        <position position="346"/>
    </location>
    <ligand>
        <name>Mg(2+)</name>
        <dbReference type="ChEBI" id="CHEBI:18420"/>
        <note>shared with alpha subunit</note>
    </ligand>
</feature>
<dbReference type="PROSITE" id="PS51483">
    <property type="entry name" value="B5"/>
    <property type="match status" value="1"/>
</dbReference>
<keyword evidence="4 11" id="KW-0479">Metal-binding</keyword>
<dbReference type="GO" id="GO:0000287">
    <property type="term" value="F:magnesium ion binding"/>
    <property type="evidence" value="ECO:0007669"/>
    <property type="project" value="UniProtKB-UniRule"/>
</dbReference>
<dbReference type="Pfam" id="PF17759">
    <property type="entry name" value="tRNA_synthFbeta"/>
    <property type="match status" value="1"/>
</dbReference>
<dbReference type="Proteomes" id="UP000034160">
    <property type="component" value="Unassembled WGS sequence"/>
</dbReference>
<keyword evidence="9 11" id="KW-0030">Aminoacyl-tRNA synthetase</keyword>
<keyword evidence="6 11" id="KW-0067">ATP-binding</keyword>
<feature type="domain" description="FDX-ACB" evidence="12">
    <location>
        <begin position="544"/>
        <end position="617"/>
    </location>
</feature>
<dbReference type="InterPro" id="IPR005147">
    <property type="entry name" value="tRNA_synthase_B5-dom"/>
</dbReference>
<evidence type="ECO:0000259" key="13">
    <source>
        <dbReference type="PROSITE" id="PS51483"/>
    </source>
</evidence>
<dbReference type="GO" id="GO:0003723">
    <property type="term" value="F:RNA binding"/>
    <property type="evidence" value="ECO:0007669"/>
    <property type="project" value="InterPro"/>
</dbReference>
<feature type="binding site" evidence="11">
    <location>
        <position position="345"/>
    </location>
    <ligand>
        <name>Mg(2+)</name>
        <dbReference type="ChEBI" id="CHEBI:18420"/>
        <note>shared with alpha subunit</note>
    </ligand>
</feature>
<dbReference type="GO" id="GO:0004826">
    <property type="term" value="F:phenylalanine-tRNA ligase activity"/>
    <property type="evidence" value="ECO:0007669"/>
    <property type="project" value="UniProtKB-UniRule"/>
</dbReference>
<dbReference type="Gene3D" id="3.30.70.380">
    <property type="entry name" value="Ferrodoxin-fold anticodon-binding domain"/>
    <property type="match status" value="1"/>
</dbReference>
<dbReference type="GO" id="GO:0009328">
    <property type="term" value="C:phenylalanine-tRNA ligase complex"/>
    <property type="evidence" value="ECO:0007669"/>
    <property type="project" value="TreeGrafter"/>
</dbReference>
<dbReference type="STRING" id="1618356.UU93_C0006G0031"/>
<dbReference type="InterPro" id="IPR005146">
    <property type="entry name" value="B3/B4_tRNA-bd"/>
</dbReference>
<dbReference type="Pfam" id="PF03483">
    <property type="entry name" value="B3_4"/>
    <property type="match status" value="1"/>
</dbReference>
<dbReference type="SUPFAM" id="SSF54991">
    <property type="entry name" value="Anticodon-binding domain of PheRS"/>
    <property type="match status" value="1"/>
</dbReference>
<evidence type="ECO:0000256" key="3">
    <source>
        <dbReference type="ARBA" id="ARBA00022598"/>
    </source>
</evidence>
<dbReference type="EMBL" id="LCCN01000006">
    <property type="protein sequence ID" value="KKS32552.1"/>
    <property type="molecule type" value="Genomic_DNA"/>
</dbReference>
<dbReference type="PANTHER" id="PTHR10947:SF0">
    <property type="entry name" value="PHENYLALANINE--TRNA LIGASE BETA SUBUNIT"/>
    <property type="match status" value="1"/>
</dbReference>
<feature type="binding site" evidence="11">
    <location>
        <position position="336"/>
    </location>
    <ligand>
        <name>Mg(2+)</name>
        <dbReference type="ChEBI" id="CHEBI:18420"/>
        <note>shared with alpha subunit</note>
    </ligand>
</feature>
<comment type="catalytic activity">
    <reaction evidence="10 11">
        <text>tRNA(Phe) + L-phenylalanine + ATP = L-phenylalanyl-tRNA(Phe) + AMP + diphosphate + H(+)</text>
        <dbReference type="Rhea" id="RHEA:19413"/>
        <dbReference type="Rhea" id="RHEA-COMP:9668"/>
        <dbReference type="Rhea" id="RHEA-COMP:9699"/>
        <dbReference type="ChEBI" id="CHEBI:15378"/>
        <dbReference type="ChEBI" id="CHEBI:30616"/>
        <dbReference type="ChEBI" id="CHEBI:33019"/>
        <dbReference type="ChEBI" id="CHEBI:58095"/>
        <dbReference type="ChEBI" id="CHEBI:78442"/>
        <dbReference type="ChEBI" id="CHEBI:78531"/>
        <dbReference type="ChEBI" id="CHEBI:456215"/>
        <dbReference type="EC" id="6.1.1.20"/>
    </reaction>
</comment>
<reference evidence="14 15" key="1">
    <citation type="journal article" date="2015" name="Nature">
        <title>rRNA introns, odd ribosomes, and small enigmatic genomes across a large radiation of phyla.</title>
        <authorList>
            <person name="Brown C.T."/>
            <person name="Hug L.A."/>
            <person name="Thomas B.C."/>
            <person name="Sharon I."/>
            <person name="Castelle C.J."/>
            <person name="Singh A."/>
            <person name="Wilkins M.J."/>
            <person name="Williams K.H."/>
            <person name="Banfield J.F."/>
        </authorList>
    </citation>
    <scope>NUCLEOTIDE SEQUENCE [LARGE SCALE GENOMIC DNA]</scope>
</reference>
<dbReference type="Pfam" id="PF03484">
    <property type="entry name" value="B5"/>
    <property type="match status" value="1"/>
</dbReference>
<dbReference type="InterPro" id="IPR045060">
    <property type="entry name" value="Phe-tRNA-ligase_IIc_bsu"/>
</dbReference>
<dbReference type="InterPro" id="IPR005121">
    <property type="entry name" value="Fdx_antiC-bd"/>
</dbReference>
<dbReference type="Gene3D" id="3.30.930.10">
    <property type="entry name" value="Bira Bifunctional Protein, Domain 2"/>
    <property type="match status" value="1"/>
</dbReference>
<feature type="domain" description="B5" evidence="13">
    <location>
        <begin position="283"/>
        <end position="358"/>
    </location>
</feature>
<dbReference type="InterPro" id="IPR004532">
    <property type="entry name" value="Phe-tRNA-ligase_IIc_bsu_bact"/>
</dbReference>
<evidence type="ECO:0000256" key="5">
    <source>
        <dbReference type="ARBA" id="ARBA00022741"/>
    </source>
</evidence>
<dbReference type="InterPro" id="IPR036690">
    <property type="entry name" value="Fdx_antiC-bd_sf"/>
</dbReference>
<dbReference type="SUPFAM" id="SSF56037">
    <property type="entry name" value="PheT/TilS domain"/>
    <property type="match status" value="1"/>
</dbReference>
<evidence type="ECO:0000256" key="9">
    <source>
        <dbReference type="ARBA" id="ARBA00023146"/>
    </source>
</evidence>
<keyword evidence="7 11" id="KW-0460">Magnesium</keyword>
<evidence type="ECO:0000256" key="8">
    <source>
        <dbReference type="ARBA" id="ARBA00022917"/>
    </source>
</evidence>
<comment type="similarity">
    <text evidence="1 11">Belongs to the phenylalanyl-tRNA synthetase beta subunit family. Type 1 subfamily.</text>
</comment>
<dbReference type="SMART" id="SM00873">
    <property type="entry name" value="B3_4"/>
    <property type="match status" value="1"/>
</dbReference>
<dbReference type="Gene3D" id="3.50.40.10">
    <property type="entry name" value="Phenylalanyl-trna Synthetase, Chain B, domain 3"/>
    <property type="match status" value="1"/>
</dbReference>
<comment type="subunit">
    <text evidence="2 11">Tetramer of two alpha and two beta subunits.</text>
</comment>
<dbReference type="SMART" id="SM00896">
    <property type="entry name" value="FDX-ACB"/>
    <property type="match status" value="1"/>
</dbReference>
<dbReference type="AlphaFoldDB" id="A0A0G0Y754"/>
<dbReference type="PROSITE" id="PS51447">
    <property type="entry name" value="FDX_ACB"/>
    <property type="match status" value="1"/>
</dbReference>
<protein>
    <recommendedName>
        <fullName evidence="11">Phenylalanine--tRNA ligase beta subunit</fullName>
        <ecNumber evidence="11">6.1.1.20</ecNumber>
    </recommendedName>
    <alternativeName>
        <fullName evidence="11">Phenylalanyl-tRNA synthetase beta subunit</fullName>
        <shortName evidence="11">PheRS</shortName>
    </alternativeName>
</protein>
<sequence length="617" mass="69420">MIVPLDWLSDYVKLPKEVKLLTDKLTVIGHMLDKAKDNIIDLELRGNRPDLLGLIGVAREVATVFNQKLKLPDVSTLPKIDKGCNLVKVDKSAQDLVYRYTAFSMKIKIGPSPGWMIKRLESWGVPTINNVVDITNYVMIETGQPMHAFDSDKLIGKRLNLRLAKNGEKFSTVQQGQIVTLSSEDLVICDDESPQTLSLIGGWGSKVSDQTSEILLEAATYNQANCRRSSRRLKIVTDASVRHEKLLHPAQVLPALERAYYLLQKYASAKPTSLVSDYYPNPTALKSILFYSSEVKRLGGIDISVKTMIKILTSLEFKIVKSGLSYKITPPTFRTDIEQSADIVEEILRIYGYDQIPSIPLSGIIPQPMTYSSYKIQETLRDHMTILGFDEVITLSMINNKLAKLFGCDADAISLINPPDPDIATLRTSLIPGLTEYARKLLNQNISDIKLFEIGKVFYKQNNKHVEVIKLGFISTGNFFDIKGIVDTLGKLLGISNLKPQISQLDPAITYELGIKTSLYWVEINVDNLIHELPPFVNHYEIRSIYPPIIEDINIILTESYDSLINKIKKLSSLIKQIDLIDKYENKLTLRITYHSNSKQLSSSDVSPIREKLMSLS</sequence>
<keyword evidence="8 11" id="KW-0648">Protein biosynthesis</keyword>
<accession>A0A0G0Y754</accession>
<evidence type="ECO:0000256" key="1">
    <source>
        <dbReference type="ARBA" id="ARBA00008653"/>
    </source>
</evidence>
<comment type="cofactor">
    <cofactor evidence="11">
        <name>Mg(2+)</name>
        <dbReference type="ChEBI" id="CHEBI:18420"/>
    </cofactor>
    <text evidence="11">Binds 2 magnesium ions per tetramer.</text>
</comment>
<evidence type="ECO:0000259" key="12">
    <source>
        <dbReference type="PROSITE" id="PS51447"/>
    </source>
</evidence>
<comment type="caution">
    <text evidence="14">The sequence shown here is derived from an EMBL/GenBank/DDBJ whole genome shotgun (WGS) entry which is preliminary data.</text>
</comment>
<evidence type="ECO:0000256" key="6">
    <source>
        <dbReference type="ARBA" id="ARBA00022840"/>
    </source>
</evidence>
<dbReference type="InterPro" id="IPR009061">
    <property type="entry name" value="DNA-bd_dom_put_sf"/>
</dbReference>
<evidence type="ECO:0000256" key="2">
    <source>
        <dbReference type="ARBA" id="ARBA00011209"/>
    </source>
</evidence>
<evidence type="ECO:0000256" key="4">
    <source>
        <dbReference type="ARBA" id="ARBA00022723"/>
    </source>
</evidence>
<evidence type="ECO:0000256" key="10">
    <source>
        <dbReference type="ARBA" id="ARBA00049255"/>
    </source>
</evidence>
<gene>
    <name evidence="11" type="primary">pheT</name>
    <name evidence="14" type="ORF">UU93_C0006G0031</name>
</gene>
<dbReference type="NCBIfam" id="TIGR00472">
    <property type="entry name" value="pheT_bact"/>
    <property type="match status" value="1"/>
</dbReference>
<dbReference type="GO" id="GO:0006432">
    <property type="term" value="P:phenylalanyl-tRNA aminoacylation"/>
    <property type="evidence" value="ECO:0007669"/>
    <property type="project" value="UniProtKB-UniRule"/>
</dbReference>
<evidence type="ECO:0000313" key="14">
    <source>
        <dbReference type="EMBL" id="KKS32552.1"/>
    </source>
</evidence>
<evidence type="ECO:0000256" key="11">
    <source>
        <dbReference type="HAMAP-Rule" id="MF_00283"/>
    </source>
</evidence>
<evidence type="ECO:0000313" key="15">
    <source>
        <dbReference type="Proteomes" id="UP000034160"/>
    </source>
</evidence>
<dbReference type="InterPro" id="IPR041616">
    <property type="entry name" value="PheRS_beta_core"/>
</dbReference>
<dbReference type="InterPro" id="IPR045864">
    <property type="entry name" value="aa-tRNA-synth_II/BPL/LPL"/>
</dbReference>
<organism evidence="14 15">
    <name type="scientific">Candidatus Amesbacteria bacterium GW2011_GWA2_42_12</name>
    <dbReference type="NCBI Taxonomy" id="1618356"/>
    <lineage>
        <taxon>Bacteria</taxon>
        <taxon>Candidatus Amesiibacteriota</taxon>
    </lineage>
</organism>
<comment type="subcellular location">
    <subcellularLocation>
        <location evidence="11">Cytoplasm</location>
    </subcellularLocation>
</comment>
<dbReference type="EC" id="6.1.1.20" evidence="11"/>
<keyword evidence="3 11" id="KW-0436">Ligase</keyword>
<proteinExistence type="inferred from homology"/>
<keyword evidence="5 11" id="KW-0547">Nucleotide-binding</keyword>
<dbReference type="SMART" id="SM00874">
    <property type="entry name" value="B5"/>
    <property type="match status" value="1"/>
</dbReference>
<dbReference type="InterPro" id="IPR020825">
    <property type="entry name" value="Phe-tRNA_synthase-like_B3/B4"/>
</dbReference>